<protein>
    <submittedName>
        <fullName evidence="1">Uncharacterized protein</fullName>
    </submittedName>
</protein>
<gene>
    <name evidence="1" type="ORF">NP493_1284g00029</name>
</gene>
<name>A0AAD9NHD9_RIDPI</name>
<proteinExistence type="predicted"/>
<keyword evidence="2" id="KW-1185">Reference proteome</keyword>
<accession>A0AAD9NHD9</accession>
<comment type="caution">
    <text evidence="1">The sequence shown here is derived from an EMBL/GenBank/DDBJ whole genome shotgun (WGS) entry which is preliminary data.</text>
</comment>
<reference evidence="1" key="1">
    <citation type="journal article" date="2023" name="Mol. Biol. Evol.">
        <title>Third-Generation Sequencing Reveals the Adaptive Role of the Epigenome in Three Deep-Sea Polychaetes.</title>
        <authorList>
            <person name="Perez M."/>
            <person name="Aroh O."/>
            <person name="Sun Y."/>
            <person name="Lan Y."/>
            <person name="Juniper S.K."/>
            <person name="Young C.R."/>
            <person name="Angers B."/>
            <person name="Qian P.Y."/>
        </authorList>
    </citation>
    <scope>NUCLEOTIDE SEQUENCE</scope>
    <source>
        <strain evidence="1">R07B-5</strain>
    </source>
</reference>
<dbReference type="Proteomes" id="UP001209878">
    <property type="component" value="Unassembled WGS sequence"/>
</dbReference>
<organism evidence="1 2">
    <name type="scientific">Ridgeia piscesae</name>
    <name type="common">Tubeworm</name>
    <dbReference type="NCBI Taxonomy" id="27915"/>
    <lineage>
        <taxon>Eukaryota</taxon>
        <taxon>Metazoa</taxon>
        <taxon>Spiralia</taxon>
        <taxon>Lophotrochozoa</taxon>
        <taxon>Annelida</taxon>
        <taxon>Polychaeta</taxon>
        <taxon>Sedentaria</taxon>
        <taxon>Canalipalpata</taxon>
        <taxon>Sabellida</taxon>
        <taxon>Siboglinidae</taxon>
        <taxon>Ridgeia</taxon>
    </lineage>
</organism>
<sequence length="118" mass="13285">MVSAYSNNLNSVWPLKNANYFLVSFVERLTFFYQVCSVSTTSIGHQTKDVVSLTVLMYLIEQRAQTSKRFVVLLRKPRNSMFMTDGKTQYLPIVPKSADAIVDKSVIRVGVAIITALC</sequence>
<evidence type="ECO:0000313" key="2">
    <source>
        <dbReference type="Proteomes" id="UP001209878"/>
    </source>
</evidence>
<dbReference type="EMBL" id="JAODUO010001284">
    <property type="protein sequence ID" value="KAK2167244.1"/>
    <property type="molecule type" value="Genomic_DNA"/>
</dbReference>
<evidence type="ECO:0000313" key="1">
    <source>
        <dbReference type="EMBL" id="KAK2167244.1"/>
    </source>
</evidence>
<dbReference type="AlphaFoldDB" id="A0AAD9NHD9"/>